<gene>
    <name evidence="4" type="ORF">H1V43_36670</name>
</gene>
<dbReference type="InterPro" id="IPR049053">
    <property type="entry name" value="AFCA-like_C"/>
</dbReference>
<dbReference type="Pfam" id="PF21307">
    <property type="entry name" value="Glyco_hydro_95_C"/>
    <property type="match status" value="1"/>
</dbReference>
<name>A0A7W2D8J7_9ACTN</name>
<dbReference type="EMBL" id="JACEQY010000072">
    <property type="protein sequence ID" value="MBA4866736.1"/>
    <property type="molecule type" value="Genomic_DNA"/>
</dbReference>
<dbReference type="InterPro" id="IPR006311">
    <property type="entry name" value="TAT_signal"/>
</dbReference>
<feature type="domain" description="Alpha fucosidase A-like C-terminal" evidence="2">
    <location>
        <begin position="707"/>
        <end position="800"/>
    </location>
</feature>
<evidence type="ECO:0000313" key="4">
    <source>
        <dbReference type="EMBL" id="MBA4866736.1"/>
    </source>
</evidence>
<dbReference type="Gene3D" id="2.70.98.50">
    <property type="entry name" value="putative glycoside hydrolase family protein from bacillus halodurans"/>
    <property type="match status" value="1"/>
</dbReference>
<reference evidence="4 5" key="1">
    <citation type="submission" date="2020-07" db="EMBL/GenBank/DDBJ databases">
        <title>Streptomyces isolated from Indian soil.</title>
        <authorList>
            <person name="Mandal S."/>
            <person name="Maiti P.K."/>
        </authorList>
    </citation>
    <scope>NUCLEOTIDE SEQUENCE [LARGE SCALE GENOMIC DNA]</scope>
    <source>
        <strain evidence="4 5">PSKA54</strain>
    </source>
</reference>
<evidence type="ECO:0000313" key="5">
    <source>
        <dbReference type="Proteomes" id="UP000586976"/>
    </source>
</evidence>
<dbReference type="InterPro" id="IPR012341">
    <property type="entry name" value="6hp_glycosidase-like_sf"/>
</dbReference>
<organism evidence="4 5">
    <name type="scientific">Streptomyces himalayensis subsp. aureolus</name>
    <dbReference type="NCBI Taxonomy" id="2758039"/>
    <lineage>
        <taxon>Bacteria</taxon>
        <taxon>Bacillati</taxon>
        <taxon>Actinomycetota</taxon>
        <taxon>Actinomycetes</taxon>
        <taxon>Kitasatosporales</taxon>
        <taxon>Streptomycetaceae</taxon>
        <taxon>Streptomyces</taxon>
        <taxon>Streptomyces himalayensis</taxon>
    </lineage>
</organism>
<dbReference type="Pfam" id="PF14498">
    <property type="entry name" value="Glyco_hyd_65N_2"/>
    <property type="match status" value="1"/>
</dbReference>
<comment type="caution">
    <text evidence="4">The sequence shown here is derived from an EMBL/GenBank/DDBJ whole genome shotgun (WGS) entry which is preliminary data.</text>
</comment>
<dbReference type="Pfam" id="PF22124">
    <property type="entry name" value="Glyco_hydro_95_cat"/>
    <property type="match status" value="1"/>
</dbReference>
<dbReference type="InterPro" id="IPR054363">
    <property type="entry name" value="GH95_cat"/>
</dbReference>
<evidence type="ECO:0000259" key="1">
    <source>
        <dbReference type="Pfam" id="PF14498"/>
    </source>
</evidence>
<feature type="domain" description="Glycosyl hydrolase family 95 catalytic" evidence="3">
    <location>
        <begin position="309"/>
        <end position="705"/>
    </location>
</feature>
<dbReference type="PANTHER" id="PTHR31084">
    <property type="entry name" value="ALPHA-L-FUCOSIDASE 2"/>
    <property type="match status" value="1"/>
</dbReference>
<dbReference type="RefSeq" id="WP_181868101.1">
    <property type="nucleotide sequence ID" value="NZ_JACEQY010000072.1"/>
</dbReference>
<protein>
    <submittedName>
        <fullName evidence="4">Glycoside hydrolase family 95 protein</fullName>
    </submittedName>
</protein>
<dbReference type="InterPro" id="IPR027414">
    <property type="entry name" value="GH95_N_dom"/>
</dbReference>
<keyword evidence="5" id="KW-1185">Reference proteome</keyword>
<evidence type="ECO:0000259" key="2">
    <source>
        <dbReference type="Pfam" id="PF21307"/>
    </source>
</evidence>
<dbReference type="InterPro" id="IPR016518">
    <property type="entry name" value="Alpha-L-fucosidase"/>
</dbReference>
<sequence>MDRRHFIAVSTATAAAAASGQIPSGGAYAADGVDLTTAAGATPDELRLWYSRPASEWLEALPIGNGRLGAMVFGGTDTERLQLNEDTVWAGGPYDPANPQGLANLPEIRRMVFAGEWADAQALIDATFMGNPKSELQYQTVGNLRLNFATQGEVSSYRRELDLDSAVTSVRYTQGGVTYRRETLASHPDQVIAMRLTADAPGAISFTATFDSPQKVTSSSPDRITIAIEGTGQTRSGVTGQVRFRALTRAHAEGGTVSSENGQLTITGADSVTLLVSIGTSYTDFRNPTGDHVARATDPLNAVSDVPFGKLRQRHVADYRSLFHRVELDLGSTDAAKLPTDERVKNFASTSDPQLITLHYQFGRYLLIACSRAGTQPANLQGIWNELLSPPWLCRYTININTEMNYWPAPITNLLECWEPIFDMLADLSVSGAKTAEVQYGARGWVAHHNVDGWRGTAPCDRAFYGTWPTGGAWLATSIWDHYLFTGDKEALRKRYPVLRGAVQFFIDTLVTDPSNGHLVTCPSMSPEHGHHPGVSVCAGPTMDNQILRDLFDGFVNASELLGEDRGMRDETRTVREKLPPMKIGAQGQLQEWQEDWDATAVDLHHRHISHLYGLHPSNQITKRKTPELFAAARTTMEQRGDAGTGWSLAWKINFWARLEEGARSYKLLGDLLTPERTAPNLFDLHPPFQIDGNFGATSGITEWLLQSHAAELHLLPALPPSLPNGQVRGLLARGGFEVDLAWSEGALQGGELRSRTGVRAVVRSATELKVTANGEPVQVHHPEPGLTAFDTVVGKTYRLSPS</sequence>
<evidence type="ECO:0000259" key="3">
    <source>
        <dbReference type="Pfam" id="PF22124"/>
    </source>
</evidence>
<dbReference type="Proteomes" id="UP000586976">
    <property type="component" value="Unassembled WGS sequence"/>
</dbReference>
<dbReference type="AlphaFoldDB" id="A0A7W2D8J7"/>
<feature type="domain" description="Glycosyl hydrolase family 95 N-terminal" evidence="1">
    <location>
        <begin position="48"/>
        <end position="283"/>
    </location>
</feature>
<dbReference type="Gene3D" id="1.50.10.10">
    <property type="match status" value="1"/>
</dbReference>
<dbReference type="PIRSF" id="PIRSF007663">
    <property type="entry name" value="UCP007663"/>
    <property type="match status" value="1"/>
</dbReference>
<keyword evidence="4" id="KW-0378">Hydrolase</keyword>
<proteinExistence type="predicted"/>
<accession>A0A7W2D8J7</accession>
<dbReference type="SUPFAM" id="SSF48208">
    <property type="entry name" value="Six-hairpin glycosidases"/>
    <property type="match status" value="1"/>
</dbReference>
<dbReference type="GO" id="GO:0005975">
    <property type="term" value="P:carbohydrate metabolic process"/>
    <property type="evidence" value="ECO:0007669"/>
    <property type="project" value="InterPro"/>
</dbReference>
<dbReference type="PROSITE" id="PS51318">
    <property type="entry name" value="TAT"/>
    <property type="match status" value="1"/>
</dbReference>
<dbReference type="InterPro" id="IPR008928">
    <property type="entry name" value="6-hairpin_glycosidase_sf"/>
</dbReference>
<dbReference type="GO" id="GO:0004560">
    <property type="term" value="F:alpha-L-fucosidase activity"/>
    <property type="evidence" value="ECO:0007669"/>
    <property type="project" value="InterPro"/>
</dbReference>
<dbReference type="PANTHER" id="PTHR31084:SF0">
    <property type="entry name" value="ALPHA-L-FUCOSIDASE 2"/>
    <property type="match status" value="1"/>
</dbReference>